<comment type="caution">
    <text evidence="2">The sequence shown here is derived from an EMBL/GenBank/DDBJ whole genome shotgun (WGS) entry which is preliminary data.</text>
</comment>
<proteinExistence type="predicted"/>
<reference evidence="2" key="1">
    <citation type="submission" date="2023-07" db="EMBL/GenBank/DDBJ databases">
        <title>A chromosome-level genome assembly of Lolium multiflorum.</title>
        <authorList>
            <person name="Chen Y."/>
            <person name="Copetti D."/>
            <person name="Kolliker R."/>
            <person name="Studer B."/>
        </authorList>
    </citation>
    <scope>NUCLEOTIDE SEQUENCE</scope>
    <source>
        <strain evidence="2">02402/16</strain>
        <tissue evidence="2">Leaf</tissue>
    </source>
</reference>
<gene>
    <name evidence="2" type="ORF">QYE76_054199</name>
</gene>
<evidence type="ECO:0000313" key="2">
    <source>
        <dbReference type="EMBL" id="KAK1666040.1"/>
    </source>
</evidence>
<name>A0AAD8WN99_LOLMU</name>
<sequence length="83" mass="8807">MTMAWALTELLRQPDAAAATTEKLDRIVGSTDGGEAGDAGRDSQQRPAPTLVAHAAATPWLKVHGAPMCGFGCNKKKLKMKMK</sequence>
<keyword evidence="3" id="KW-1185">Reference proteome</keyword>
<protein>
    <submittedName>
        <fullName evidence="2">Uncharacterized protein</fullName>
    </submittedName>
</protein>
<dbReference type="Proteomes" id="UP001231189">
    <property type="component" value="Unassembled WGS sequence"/>
</dbReference>
<feature type="region of interest" description="Disordered" evidence="1">
    <location>
        <begin position="17"/>
        <end position="47"/>
    </location>
</feature>
<evidence type="ECO:0000313" key="3">
    <source>
        <dbReference type="Proteomes" id="UP001231189"/>
    </source>
</evidence>
<organism evidence="2 3">
    <name type="scientific">Lolium multiflorum</name>
    <name type="common">Italian ryegrass</name>
    <name type="synonym">Lolium perenne subsp. multiflorum</name>
    <dbReference type="NCBI Taxonomy" id="4521"/>
    <lineage>
        <taxon>Eukaryota</taxon>
        <taxon>Viridiplantae</taxon>
        <taxon>Streptophyta</taxon>
        <taxon>Embryophyta</taxon>
        <taxon>Tracheophyta</taxon>
        <taxon>Spermatophyta</taxon>
        <taxon>Magnoliopsida</taxon>
        <taxon>Liliopsida</taxon>
        <taxon>Poales</taxon>
        <taxon>Poaceae</taxon>
        <taxon>BOP clade</taxon>
        <taxon>Pooideae</taxon>
        <taxon>Poodae</taxon>
        <taxon>Poeae</taxon>
        <taxon>Poeae Chloroplast Group 2 (Poeae type)</taxon>
        <taxon>Loliodinae</taxon>
        <taxon>Loliinae</taxon>
        <taxon>Lolium</taxon>
    </lineage>
</organism>
<dbReference type="EMBL" id="JAUUTY010000003">
    <property type="protein sequence ID" value="KAK1666040.1"/>
    <property type="molecule type" value="Genomic_DNA"/>
</dbReference>
<evidence type="ECO:0000256" key="1">
    <source>
        <dbReference type="SAM" id="MobiDB-lite"/>
    </source>
</evidence>
<accession>A0AAD8WN99</accession>
<dbReference type="AlphaFoldDB" id="A0AAD8WN99"/>